<dbReference type="PROSITE" id="PS00710">
    <property type="entry name" value="PGM_PMM"/>
    <property type="match status" value="1"/>
</dbReference>
<keyword evidence="2 6" id="KW-0597">Phosphoprotein</keyword>
<dbReference type="FunFam" id="3.40.120.10:FF:000003">
    <property type="entry name" value="Phosphoglucosamine mutase"/>
    <property type="match status" value="1"/>
</dbReference>
<protein>
    <recommendedName>
        <fullName evidence="6 8">Phosphoglucosamine mutase</fullName>
        <ecNumber evidence="6 8">5.4.2.10</ecNumber>
    </recommendedName>
</protein>
<dbReference type="EMBL" id="MFTC01000087">
    <property type="protein sequence ID" value="OGI49818.1"/>
    <property type="molecule type" value="Genomic_DNA"/>
</dbReference>
<dbReference type="InterPro" id="IPR050060">
    <property type="entry name" value="Phosphoglucosamine_mutase"/>
</dbReference>
<comment type="function">
    <text evidence="6 8">Catalyzes the conversion of glucosamine-6-phosphate to glucosamine-1-phosphate.</text>
</comment>
<sequence length="452" mass="48449">MNKKRSYFGTDGVRGKVGEEPITPETVLKLGWAAGRVLGQGSTEHAVILIGKDTRVSGYLLESLLEAGLSAAGVDIRLLGPMPTPAIAYLTRTARARAGIVISASHNPFDDNGIKFFSSEGTKLPDDVELAIEEMMQQPLTTAGPAALGKAWRYEDAGGRYIEFCKSTFPHRLSLEGLKIVVDCANGAAYHIAPLVFSELGAEVVAVANEPDGFNINRTCGSTFPIFLKKTVQAHKADLGLALDGDGDRVIMVDSRGEIVDGDHLLYIIATDRKKSGRLRGGVVGTLMSNLGLEHACATMGVPFKRAAVGDRYVLNMLNEQGWELGGETSGHIICLDRATTGDGIIAALQVLAAMRGSGKTLADLRNGLEIYPQTMINVRMTRRFDVKESPRVQQAIKAVESELADNGRVVLRASGTEPVVRVMVEGRDAAQVERLTRHLADTVKSAAEEAA</sequence>
<dbReference type="PANTHER" id="PTHR42946:SF1">
    <property type="entry name" value="PHOSPHOGLUCOMUTASE (ALPHA-D-GLUCOSE-1,6-BISPHOSPHATE-DEPENDENT)"/>
    <property type="match status" value="1"/>
</dbReference>
<dbReference type="NCBIfam" id="NF008139">
    <property type="entry name" value="PRK10887.1"/>
    <property type="match status" value="1"/>
</dbReference>
<dbReference type="InterPro" id="IPR005846">
    <property type="entry name" value="A-D-PHexomutase_a/b/a-III"/>
</dbReference>
<gene>
    <name evidence="6" type="primary">glmM</name>
    <name evidence="13" type="ORF">A3A87_04435</name>
</gene>
<dbReference type="InterPro" id="IPR016055">
    <property type="entry name" value="A-D-PHexomutase_a/b/a-I/II/III"/>
</dbReference>
<dbReference type="PRINTS" id="PR00509">
    <property type="entry name" value="PGMPMM"/>
</dbReference>
<comment type="cofactor">
    <cofactor evidence="6">
        <name>Mg(2+)</name>
        <dbReference type="ChEBI" id="CHEBI:18420"/>
    </cofactor>
    <text evidence="6">Binds 1 Mg(2+) ion per subunit.</text>
</comment>
<dbReference type="InterPro" id="IPR005845">
    <property type="entry name" value="A-D-PHexomutase_a/b/a-II"/>
</dbReference>
<dbReference type="GO" id="GO:0000287">
    <property type="term" value="F:magnesium ion binding"/>
    <property type="evidence" value="ECO:0007669"/>
    <property type="project" value="UniProtKB-UniRule"/>
</dbReference>
<proteinExistence type="inferred from homology"/>
<dbReference type="GO" id="GO:0008966">
    <property type="term" value="F:phosphoglucosamine mutase activity"/>
    <property type="evidence" value="ECO:0007669"/>
    <property type="project" value="UniProtKB-UniRule"/>
</dbReference>
<feature type="binding site" evidence="6">
    <location>
        <position position="248"/>
    </location>
    <ligand>
        <name>Mg(2+)</name>
        <dbReference type="ChEBI" id="CHEBI:18420"/>
    </ligand>
</feature>
<feature type="modified residue" description="Phosphoserine" evidence="6">
    <location>
        <position position="105"/>
    </location>
</feature>
<dbReference type="SUPFAM" id="SSF55957">
    <property type="entry name" value="Phosphoglucomutase, C-terminal domain"/>
    <property type="match status" value="1"/>
</dbReference>
<dbReference type="FunFam" id="3.30.310.50:FF:000001">
    <property type="entry name" value="Phosphoglucosamine mutase"/>
    <property type="match status" value="1"/>
</dbReference>
<evidence type="ECO:0000256" key="7">
    <source>
        <dbReference type="RuleBase" id="RU004326"/>
    </source>
</evidence>
<accession>A0A1F6TXF1</accession>
<dbReference type="Pfam" id="PF02878">
    <property type="entry name" value="PGM_PMM_I"/>
    <property type="match status" value="1"/>
</dbReference>
<evidence type="ECO:0000259" key="9">
    <source>
        <dbReference type="Pfam" id="PF00408"/>
    </source>
</evidence>
<dbReference type="Gene3D" id="3.40.120.10">
    <property type="entry name" value="Alpha-D-Glucose-1,6-Bisphosphate, subunit A, domain 3"/>
    <property type="match status" value="3"/>
</dbReference>
<evidence type="ECO:0000256" key="3">
    <source>
        <dbReference type="ARBA" id="ARBA00022723"/>
    </source>
</evidence>
<feature type="binding site" evidence="6">
    <location>
        <position position="244"/>
    </location>
    <ligand>
        <name>Mg(2+)</name>
        <dbReference type="ChEBI" id="CHEBI:18420"/>
    </ligand>
</feature>
<evidence type="ECO:0000313" key="14">
    <source>
        <dbReference type="Proteomes" id="UP000179037"/>
    </source>
</evidence>
<name>A0A1F6TXF1_9PROT</name>
<comment type="catalytic activity">
    <reaction evidence="6 8">
        <text>alpha-D-glucosamine 1-phosphate = D-glucosamine 6-phosphate</text>
        <dbReference type="Rhea" id="RHEA:23424"/>
        <dbReference type="ChEBI" id="CHEBI:58516"/>
        <dbReference type="ChEBI" id="CHEBI:58725"/>
        <dbReference type="EC" id="5.4.2.10"/>
    </reaction>
</comment>
<dbReference type="PANTHER" id="PTHR42946">
    <property type="entry name" value="PHOSPHOHEXOSE MUTASE"/>
    <property type="match status" value="1"/>
</dbReference>
<feature type="domain" description="Alpha-D-phosphohexomutase C-terminal" evidence="9">
    <location>
        <begin position="376"/>
        <end position="441"/>
    </location>
</feature>
<dbReference type="AlphaFoldDB" id="A0A1F6TXF1"/>
<dbReference type="GO" id="GO:0006048">
    <property type="term" value="P:UDP-N-acetylglucosamine biosynthetic process"/>
    <property type="evidence" value="ECO:0007669"/>
    <property type="project" value="TreeGrafter"/>
</dbReference>
<dbReference type="GO" id="GO:0009252">
    <property type="term" value="P:peptidoglycan biosynthetic process"/>
    <property type="evidence" value="ECO:0007669"/>
    <property type="project" value="UniProtKB-ARBA"/>
</dbReference>
<dbReference type="InterPro" id="IPR036900">
    <property type="entry name" value="A-D-PHexomutase_C_sf"/>
</dbReference>
<dbReference type="SUPFAM" id="SSF53738">
    <property type="entry name" value="Phosphoglucomutase, first 3 domains"/>
    <property type="match status" value="3"/>
</dbReference>
<evidence type="ECO:0000259" key="12">
    <source>
        <dbReference type="Pfam" id="PF02880"/>
    </source>
</evidence>
<comment type="PTM">
    <text evidence="6">Activated by phosphorylation.</text>
</comment>
<evidence type="ECO:0000256" key="8">
    <source>
        <dbReference type="RuleBase" id="RU004327"/>
    </source>
</evidence>
<dbReference type="Gene3D" id="3.30.310.50">
    <property type="entry name" value="Alpha-D-phosphohexomutase, C-terminal domain"/>
    <property type="match status" value="1"/>
</dbReference>
<dbReference type="Pfam" id="PF00408">
    <property type="entry name" value="PGM_PMM_IV"/>
    <property type="match status" value="1"/>
</dbReference>
<evidence type="ECO:0000313" key="13">
    <source>
        <dbReference type="EMBL" id="OGI49818.1"/>
    </source>
</evidence>
<dbReference type="FunFam" id="3.40.120.10:FF:000001">
    <property type="entry name" value="Phosphoglucosamine mutase"/>
    <property type="match status" value="1"/>
</dbReference>
<dbReference type="STRING" id="1817768.A3A87_04435"/>
<organism evidence="13 14">
    <name type="scientific">Candidatus Muproteobacteria bacterium RIFCSPLOWO2_01_FULL_60_18</name>
    <dbReference type="NCBI Taxonomy" id="1817768"/>
    <lineage>
        <taxon>Bacteria</taxon>
        <taxon>Pseudomonadati</taxon>
        <taxon>Pseudomonadota</taxon>
        <taxon>Candidatus Muproteobacteria</taxon>
    </lineage>
</organism>
<dbReference type="Proteomes" id="UP000179037">
    <property type="component" value="Unassembled WGS sequence"/>
</dbReference>
<dbReference type="InterPro" id="IPR005841">
    <property type="entry name" value="Alpha-D-phosphohexomutase_SF"/>
</dbReference>
<comment type="similarity">
    <text evidence="1 6 7">Belongs to the phosphohexose mutase family.</text>
</comment>
<dbReference type="InterPro" id="IPR016066">
    <property type="entry name" value="A-D-PHexomutase_CS"/>
</dbReference>
<feature type="domain" description="Alpha-D-phosphohexomutase alpha/beta/alpha" evidence="10">
    <location>
        <begin position="6"/>
        <end position="138"/>
    </location>
</feature>
<keyword evidence="3 6" id="KW-0479">Metal-binding</keyword>
<reference evidence="13 14" key="1">
    <citation type="journal article" date="2016" name="Nat. Commun.">
        <title>Thousands of microbial genomes shed light on interconnected biogeochemical processes in an aquifer system.</title>
        <authorList>
            <person name="Anantharaman K."/>
            <person name="Brown C.T."/>
            <person name="Hug L.A."/>
            <person name="Sharon I."/>
            <person name="Castelle C.J."/>
            <person name="Probst A.J."/>
            <person name="Thomas B.C."/>
            <person name="Singh A."/>
            <person name="Wilkins M.J."/>
            <person name="Karaoz U."/>
            <person name="Brodie E.L."/>
            <person name="Williams K.H."/>
            <person name="Hubbard S.S."/>
            <person name="Banfield J.F."/>
        </authorList>
    </citation>
    <scope>NUCLEOTIDE SEQUENCE [LARGE SCALE GENOMIC DNA]</scope>
</reference>
<evidence type="ECO:0000256" key="6">
    <source>
        <dbReference type="HAMAP-Rule" id="MF_01554"/>
    </source>
</evidence>
<feature type="binding site" evidence="6">
    <location>
        <position position="246"/>
    </location>
    <ligand>
        <name>Mg(2+)</name>
        <dbReference type="ChEBI" id="CHEBI:18420"/>
    </ligand>
</feature>
<dbReference type="Pfam" id="PF02880">
    <property type="entry name" value="PGM_PMM_III"/>
    <property type="match status" value="1"/>
</dbReference>
<dbReference type="Pfam" id="PF02879">
    <property type="entry name" value="PGM_PMM_II"/>
    <property type="match status" value="1"/>
</dbReference>
<dbReference type="GO" id="GO:0004615">
    <property type="term" value="F:phosphomannomutase activity"/>
    <property type="evidence" value="ECO:0007669"/>
    <property type="project" value="TreeGrafter"/>
</dbReference>
<feature type="domain" description="Alpha-D-phosphohexomutase alpha/beta/alpha" evidence="12">
    <location>
        <begin position="261"/>
        <end position="367"/>
    </location>
</feature>
<dbReference type="HAMAP" id="MF_01554_B">
    <property type="entry name" value="GlmM_B"/>
    <property type="match status" value="1"/>
</dbReference>
<feature type="active site" description="Phosphoserine intermediate" evidence="6">
    <location>
        <position position="105"/>
    </location>
</feature>
<dbReference type="NCBIfam" id="TIGR01455">
    <property type="entry name" value="glmM"/>
    <property type="match status" value="1"/>
</dbReference>
<dbReference type="CDD" id="cd05802">
    <property type="entry name" value="GlmM"/>
    <property type="match status" value="1"/>
</dbReference>
<dbReference type="InterPro" id="IPR006352">
    <property type="entry name" value="GlmM_bact"/>
</dbReference>
<feature type="binding site" description="via phosphate group" evidence="6">
    <location>
        <position position="105"/>
    </location>
    <ligand>
        <name>Mg(2+)</name>
        <dbReference type="ChEBI" id="CHEBI:18420"/>
    </ligand>
</feature>
<dbReference type="GO" id="GO:0005975">
    <property type="term" value="P:carbohydrate metabolic process"/>
    <property type="evidence" value="ECO:0007669"/>
    <property type="project" value="InterPro"/>
</dbReference>
<feature type="domain" description="Alpha-D-phosphohexomutase alpha/beta/alpha" evidence="11">
    <location>
        <begin position="160"/>
        <end position="257"/>
    </location>
</feature>
<dbReference type="InterPro" id="IPR005844">
    <property type="entry name" value="A-D-PHexomutase_a/b/a-I"/>
</dbReference>
<keyword evidence="4 6" id="KW-0460">Magnesium</keyword>
<evidence type="ECO:0000259" key="11">
    <source>
        <dbReference type="Pfam" id="PF02879"/>
    </source>
</evidence>
<evidence type="ECO:0000256" key="4">
    <source>
        <dbReference type="ARBA" id="ARBA00022842"/>
    </source>
</evidence>
<evidence type="ECO:0000259" key="10">
    <source>
        <dbReference type="Pfam" id="PF02878"/>
    </source>
</evidence>
<evidence type="ECO:0000256" key="5">
    <source>
        <dbReference type="ARBA" id="ARBA00023235"/>
    </source>
</evidence>
<dbReference type="EC" id="5.4.2.10" evidence="6 8"/>
<evidence type="ECO:0000256" key="2">
    <source>
        <dbReference type="ARBA" id="ARBA00022553"/>
    </source>
</evidence>
<dbReference type="GO" id="GO:0005829">
    <property type="term" value="C:cytosol"/>
    <property type="evidence" value="ECO:0007669"/>
    <property type="project" value="TreeGrafter"/>
</dbReference>
<dbReference type="InterPro" id="IPR005843">
    <property type="entry name" value="A-D-PHexomutase_C"/>
</dbReference>
<keyword evidence="5 6" id="KW-0413">Isomerase</keyword>
<comment type="caution">
    <text evidence="13">The sequence shown here is derived from an EMBL/GenBank/DDBJ whole genome shotgun (WGS) entry which is preliminary data.</text>
</comment>
<evidence type="ECO:0000256" key="1">
    <source>
        <dbReference type="ARBA" id="ARBA00010231"/>
    </source>
</evidence>